<name>A0ABZ2U5F7_9ACTN</name>
<dbReference type="InterPro" id="IPR016032">
    <property type="entry name" value="Sig_transdc_resp-reg_C-effctor"/>
</dbReference>
<dbReference type="Proteomes" id="UP001479933">
    <property type="component" value="Chromosome"/>
</dbReference>
<evidence type="ECO:0000313" key="3">
    <source>
        <dbReference type="EMBL" id="WYY08983.1"/>
    </source>
</evidence>
<feature type="domain" description="HTH luxR-type" evidence="2">
    <location>
        <begin position="152"/>
        <end position="214"/>
    </location>
</feature>
<proteinExistence type="predicted"/>
<evidence type="ECO:0000259" key="2">
    <source>
        <dbReference type="SMART" id="SM00421"/>
    </source>
</evidence>
<dbReference type="Gene3D" id="1.10.10.10">
    <property type="entry name" value="Winged helix-like DNA-binding domain superfamily/Winged helix DNA-binding domain"/>
    <property type="match status" value="1"/>
</dbReference>
<gene>
    <name evidence="3" type="ORF">RVF87_07990</name>
</gene>
<dbReference type="SMART" id="SM00421">
    <property type="entry name" value="HTH_LUXR"/>
    <property type="match status" value="1"/>
</dbReference>
<protein>
    <submittedName>
        <fullName evidence="3">LuxR C-terminal-related transcriptional regulator</fullName>
    </submittedName>
</protein>
<feature type="region of interest" description="Disordered" evidence="1">
    <location>
        <begin position="1"/>
        <end position="28"/>
    </location>
</feature>
<evidence type="ECO:0000256" key="1">
    <source>
        <dbReference type="SAM" id="MobiDB-lite"/>
    </source>
</evidence>
<evidence type="ECO:0000313" key="4">
    <source>
        <dbReference type="Proteomes" id="UP001479933"/>
    </source>
</evidence>
<dbReference type="SUPFAM" id="SSF46894">
    <property type="entry name" value="C-terminal effector domain of the bipartite response regulators"/>
    <property type="match status" value="1"/>
</dbReference>
<accession>A0ABZ2U5F7</accession>
<reference evidence="3 4" key="1">
    <citation type="journal article" date="2023" name="Virus Evol.">
        <title>Computational host range prediction-The good, the bad, and the ugly.</title>
        <authorList>
            <person name="Howell A.A."/>
            <person name="Versoza C.J."/>
            <person name="Pfeifer S.P."/>
        </authorList>
    </citation>
    <scope>NUCLEOTIDE SEQUENCE [LARGE SCALE GENOMIC DNA]</scope>
    <source>
        <strain evidence="3 4">1610/1b</strain>
    </source>
</reference>
<sequence>MTITDTSARGRDHRSRVQSAASKRSARSLRRPLPERAVLLVDSIGVVSASVLDGDVTVAWIRTLGYDAERIDARCVGARTVLPRVLLVRGTEALSGLAPTALKRMRVVVLVDGAESVTVPRTVRVIRNDHRAGEEIRTAIAELLGVPPAPQPVPLSPREQEVLATYVLGATVAETAEIHFIAECTVRTHYRRVTRRYDDAGRPVTNKAQLLLAMVSDGWLRLDGSLGRVDGLE</sequence>
<dbReference type="InterPro" id="IPR000792">
    <property type="entry name" value="Tscrpt_reg_LuxR_C"/>
</dbReference>
<keyword evidence="4" id="KW-1185">Reference proteome</keyword>
<dbReference type="RefSeq" id="WP_239589038.1">
    <property type="nucleotide sequence ID" value="NZ_CP136137.1"/>
</dbReference>
<organism evidence="3 4">
    <name type="scientific">Gordonia hydrophobica</name>
    <dbReference type="NCBI Taxonomy" id="40516"/>
    <lineage>
        <taxon>Bacteria</taxon>
        <taxon>Bacillati</taxon>
        <taxon>Actinomycetota</taxon>
        <taxon>Actinomycetes</taxon>
        <taxon>Mycobacteriales</taxon>
        <taxon>Gordoniaceae</taxon>
        <taxon>Gordonia</taxon>
    </lineage>
</organism>
<dbReference type="InterPro" id="IPR036388">
    <property type="entry name" value="WH-like_DNA-bd_sf"/>
</dbReference>
<dbReference type="EMBL" id="CP136137">
    <property type="protein sequence ID" value="WYY08983.1"/>
    <property type="molecule type" value="Genomic_DNA"/>
</dbReference>
<dbReference type="Pfam" id="PF00196">
    <property type="entry name" value="GerE"/>
    <property type="match status" value="1"/>
</dbReference>